<dbReference type="GO" id="GO:0007601">
    <property type="term" value="P:visual perception"/>
    <property type="evidence" value="ECO:0007669"/>
    <property type="project" value="UniProtKB-KW"/>
</dbReference>
<dbReference type="Gene3D" id="2.10.25.10">
    <property type="entry name" value="Laminin"/>
    <property type="match status" value="7"/>
</dbReference>
<feature type="domain" description="Laminin EGF-like" evidence="21">
    <location>
        <begin position="934"/>
        <end position="985"/>
    </location>
</feature>
<feature type="disulfide bond" evidence="20">
    <location>
        <begin position="907"/>
        <end position="916"/>
    </location>
</feature>
<dbReference type="Pfam" id="PF00104">
    <property type="entry name" value="Hormone_recep"/>
    <property type="match status" value="1"/>
</dbReference>
<evidence type="ECO:0000313" key="25">
    <source>
        <dbReference type="Proteomes" id="UP000233556"/>
    </source>
</evidence>
<dbReference type="Pfam" id="PF00055">
    <property type="entry name" value="Laminin_N"/>
    <property type="match status" value="1"/>
</dbReference>
<evidence type="ECO:0000256" key="8">
    <source>
        <dbReference type="ARBA" id="ARBA00022740"/>
    </source>
</evidence>
<feature type="disulfide bond" evidence="20">
    <location>
        <begin position="856"/>
        <end position="865"/>
    </location>
</feature>
<evidence type="ECO:0000256" key="12">
    <source>
        <dbReference type="ARBA" id="ARBA00023163"/>
    </source>
</evidence>
<keyword evidence="8" id="KW-1009">Hearing</keyword>
<dbReference type="PROSITE" id="PS50027">
    <property type="entry name" value="EGF_LAM_2"/>
    <property type="match status" value="5"/>
</dbReference>
<sequence>MFVGEVDKRTLETCSQGVRLDRVRGGRQKYKRRIDAENSPYLNPQLVQPAKKPLGDSAVYNTFEHMGIWRANKPSLNYNKIVSHLLVAEPEKIYAMPDPTVPDSDIKALTTLCDLADRELVVIIGWAKHIPGFSTLSLADQMSLLQSAWMEILILGVVYRSLSFEDELVYAEDYIMDEDQSKLAGLLDLNNAILQLVKKYKSMKLEKEEFVTLKAIALANSDSMHIEDVEAVQKLQDVLHEALQDYEAGQHMEDPRRAGKMLMTLPLLRQTSTKAVQHFYNIKLEGKVPMHKLFLEMLEAKMETEQLALPFVTYSRRGASGLSLRTYGRQATLEKKKNSPQVSEDFGLRCVIEKAIDGQTVFKLTISEKETMFYYRTVNGLQPPIKVMTLGRILVKKWIHLSVQVHHSRISFFLNGWEDDNTPFDSRILVGTLADTDADGTLQIGQSFTGLEQFVGRMQDFRFYPVALTNRDILEVFSGKFRHLHTQSECRCPGSHPRVHPLIQRYCIPNGVDDTTNDRVLRLDAEAHPLYYINDDDMGTTWISSVFANTASLDHGVSITIDLQNGQYQVFYIIMQFFSPHPEAIKIERKKRDDLNWEDWQYFAKNCSIFGMDNNGSLEKPDSVNCLQLPSFTPYSRGNLTFSVLTPEPNHRPGYNDFYNTPSLQEFVKATQVRIHLHGQYHTNESWCDRCLPLYNDKPFRPGDQVHAYNCKPCQCYNHAVSCHYDLAMDPFPEEHYRGGGGVCDNCQHNTAGRNCELCKDFHYRQADADLSAISVCKPCDCYATGTENKSLLCDNIGGQCNCKRHVSGRQCNQCQEGFYNLQQSNPDGCSPCNCNTSGTVNGDITCHQNSGQCKCKANVIGLRCDSCNFGFKALRYSNEDGCEPCWCNSHGSVNQFCNPLSGQCNCKERVKGLHCDTCMDNFYGLDVTGCKACECNVAGSFSGTVCDAKTGQCACKPNIGGRQCDECLDGYYKVQENHSFVCLPCNCDKAGTVNGSLLCDKSTGQCPCKAGVTGLRCSQCMLHTYNLSMSNLLGCQRCDCDALGTLAGTVCDHVSGQCVCLPQRQGRRCNECKPDEGGNIVTKDEENPEVLNAFFASVFSSKVSCYPSTQTPELVDRGGEQNEAPIIQREMVRDLLQHLDIHKSMGPDGIHLSVPRDLVEVITEPFSIIYQQSWQTAEVPVDRHLANVMPIHKKSQKDDLGSYRPVSPTSVPGKVMEQLILSAIMWHMKDNRAIRPSQHRFMKGRSCLTNLISFYKKVSCLVDEGKAVDFVYLDSSKAFDTVSHGILLEKLAGHGLDGSTLR</sequence>
<dbReference type="PANTHER" id="PTHR10574:SF274">
    <property type="entry name" value="USHERIN"/>
    <property type="match status" value="1"/>
</dbReference>
<keyword evidence="11 20" id="KW-1015">Disulfide bond</keyword>
<dbReference type="PRINTS" id="PR00398">
    <property type="entry name" value="STRDHORMONER"/>
</dbReference>
<dbReference type="InterPro" id="IPR050440">
    <property type="entry name" value="Laminin/Netrin_ECM"/>
</dbReference>
<keyword evidence="7" id="KW-0677">Repeat</keyword>
<dbReference type="OrthoDB" id="5984158at2759"/>
<keyword evidence="16" id="KW-0966">Cell projection</keyword>
<dbReference type="InterPro" id="IPR002049">
    <property type="entry name" value="LE_dom"/>
</dbReference>
<dbReference type="CDD" id="cd01650">
    <property type="entry name" value="RT_nLTR_like"/>
    <property type="match status" value="1"/>
</dbReference>
<feature type="disulfide bond" evidence="20">
    <location>
        <begin position="1009"/>
        <end position="1018"/>
    </location>
</feature>
<dbReference type="Pfam" id="PF13385">
    <property type="entry name" value="Laminin_G_3"/>
    <property type="match status" value="1"/>
</dbReference>
<evidence type="ECO:0000256" key="10">
    <source>
        <dbReference type="ARBA" id="ARBA00023136"/>
    </source>
</evidence>
<dbReference type="Gene3D" id="2.60.120.260">
    <property type="entry name" value="Galactose-binding domain-like"/>
    <property type="match status" value="1"/>
</dbReference>
<dbReference type="InterPro" id="IPR006558">
    <property type="entry name" value="LamG-like"/>
</dbReference>
<dbReference type="FunFam" id="2.10.25.10:FF:000275">
    <property type="entry name" value="usherin"/>
    <property type="match status" value="1"/>
</dbReference>
<dbReference type="PROSITE" id="PS01248">
    <property type="entry name" value="EGF_LAM_1"/>
    <property type="match status" value="3"/>
</dbReference>
<evidence type="ECO:0000256" key="16">
    <source>
        <dbReference type="ARBA" id="ARBA00023273"/>
    </source>
</evidence>
<dbReference type="InterPro" id="IPR001723">
    <property type="entry name" value="Nuclear_hrmn_rcpt"/>
</dbReference>
<evidence type="ECO:0000256" key="4">
    <source>
        <dbReference type="ARBA" id="ARBA00022525"/>
    </source>
</evidence>
<evidence type="ECO:0000256" key="2">
    <source>
        <dbReference type="ARBA" id="ARBA00004613"/>
    </source>
</evidence>
<keyword evidence="3" id="KW-1003">Cell membrane</keyword>
<dbReference type="SUPFAM" id="SSF48508">
    <property type="entry name" value="Nuclear receptor ligand-binding domain"/>
    <property type="match status" value="1"/>
</dbReference>
<dbReference type="FunFam" id="2.10.25.10:FF:000224">
    <property type="entry name" value="Usherin"/>
    <property type="match status" value="1"/>
</dbReference>
<dbReference type="FunFam" id="2.10.25.10:FF:000094">
    <property type="entry name" value="Laminin subunit alpha-2"/>
    <property type="match status" value="1"/>
</dbReference>
<feature type="disulfide bond" evidence="20">
    <location>
        <begin position="888"/>
        <end position="905"/>
    </location>
</feature>
<keyword evidence="25" id="KW-1185">Reference proteome</keyword>
<accession>A0A2I0USB4</accession>
<gene>
    <name evidence="24" type="ORF">llap_785</name>
</gene>
<organism evidence="24 25">
    <name type="scientific">Limosa lapponica baueri</name>
    <dbReference type="NCBI Taxonomy" id="1758121"/>
    <lineage>
        <taxon>Eukaryota</taxon>
        <taxon>Metazoa</taxon>
        <taxon>Chordata</taxon>
        <taxon>Craniata</taxon>
        <taxon>Vertebrata</taxon>
        <taxon>Euteleostomi</taxon>
        <taxon>Archelosauria</taxon>
        <taxon>Archosauria</taxon>
        <taxon>Dinosauria</taxon>
        <taxon>Saurischia</taxon>
        <taxon>Theropoda</taxon>
        <taxon>Coelurosauria</taxon>
        <taxon>Aves</taxon>
        <taxon>Neognathae</taxon>
        <taxon>Neoaves</taxon>
        <taxon>Charadriiformes</taxon>
        <taxon>Scolopacidae</taxon>
        <taxon>Limosa</taxon>
    </lineage>
</organism>
<evidence type="ECO:0000256" key="20">
    <source>
        <dbReference type="PROSITE-ProRule" id="PRU00460"/>
    </source>
</evidence>
<keyword evidence="15" id="KW-0539">Nucleus</keyword>
<dbReference type="EMBL" id="KZ505644">
    <property type="protein sequence ID" value="PKU48929.1"/>
    <property type="molecule type" value="Genomic_DNA"/>
</dbReference>
<evidence type="ECO:0000256" key="17">
    <source>
        <dbReference type="ARBA" id="ARBA00023292"/>
    </source>
</evidence>
<dbReference type="PANTHER" id="PTHR10574">
    <property type="entry name" value="NETRIN/LAMININ-RELATED"/>
    <property type="match status" value="1"/>
</dbReference>
<evidence type="ECO:0000256" key="7">
    <source>
        <dbReference type="ARBA" id="ARBA00022737"/>
    </source>
</evidence>
<dbReference type="GO" id="GO:0005576">
    <property type="term" value="C:extracellular region"/>
    <property type="evidence" value="ECO:0007669"/>
    <property type="project" value="UniProtKB-SubCell"/>
</dbReference>
<dbReference type="FunFam" id="2.10.25.10:FF:000090">
    <property type="entry name" value="laminin subunit alpha"/>
    <property type="match status" value="2"/>
</dbReference>
<evidence type="ECO:0000256" key="14">
    <source>
        <dbReference type="ARBA" id="ARBA00023180"/>
    </source>
</evidence>
<keyword evidence="10" id="KW-0472">Membrane</keyword>
<evidence type="ECO:0000256" key="19">
    <source>
        <dbReference type="ARBA" id="ARBA00072076"/>
    </source>
</evidence>
<feature type="disulfide bond" evidence="20">
    <location>
        <begin position="956"/>
        <end position="965"/>
    </location>
</feature>
<dbReference type="SUPFAM" id="SSF57196">
    <property type="entry name" value="EGF/Laminin"/>
    <property type="match status" value="7"/>
</dbReference>
<dbReference type="PROSITE" id="PS51117">
    <property type="entry name" value="LAMININ_NTER"/>
    <property type="match status" value="1"/>
</dbReference>
<feature type="domain" description="Laminin EGF-like" evidence="21">
    <location>
        <begin position="886"/>
        <end position="933"/>
    </location>
</feature>
<evidence type="ECO:0000256" key="5">
    <source>
        <dbReference type="ARBA" id="ARBA00022606"/>
    </source>
</evidence>
<dbReference type="FunFam" id="2.10.25.10:FF:000313">
    <property type="entry name" value="Usherin"/>
    <property type="match status" value="1"/>
</dbReference>
<feature type="domain" description="Laminin N-terminal" evidence="22">
    <location>
        <begin position="459"/>
        <end position="705"/>
    </location>
</feature>
<evidence type="ECO:0000256" key="3">
    <source>
        <dbReference type="ARBA" id="ARBA00022475"/>
    </source>
</evidence>
<dbReference type="FunFam" id="2.10.25.10:FF:000412">
    <property type="entry name" value="Usherin"/>
    <property type="match status" value="1"/>
</dbReference>
<keyword evidence="17 20" id="KW-0424">Laminin EGF-like domain</keyword>
<dbReference type="Gene3D" id="2.60.120.200">
    <property type="match status" value="1"/>
</dbReference>
<proteinExistence type="predicted"/>
<dbReference type="SMART" id="SM00180">
    <property type="entry name" value="EGF_Lam"/>
    <property type="match status" value="7"/>
</dbReference>
<dbReference type="InterPro" id="IPR000477">
    <property type="entry name" value="RT_dom"/>
</dbReference>
<dbReference type="Pfam" id="PF00053">
    <property type="entry name" value="EGF_laminin"/>
    <property type="match status" value="7"/>
</dbReference>
<keyword evidence="13" id="KW-0675">Receptor</keyword>
<reference evidence="25" key="2">
    <citation type="submission" date="2017-12" db="EMBL/GenBank/DDBJ databases">
        <title>Genome sequence of the Bar-tailed Godwit (Limosa lapponica baueri).</title>
        <authorList>
            <person name="Lima N.C.B."/>
            <person name="Parody-Merino A.M."/>
            <person name="Battley P.F."/>
            <person name="Fidler A.E."/>
            <person name="Prosdocimi F."/>
        </authorList>
    </citation>
    <scope>NUCLEOTIDE SEQUENCE [LARGE SCALE GENOMIC DNA]</scope>
</reference>
<dbReference type="InterPro" id="IPR008211">
    <property type="entry name" value="Laminin_N"/>
</dbReference>
<feature type="disulfide bond" evidence="20">
    <location>
        <begin position="886"/>
        <end position="898"/>
    </location>
</feature>
<evidence type="ECO:0000256" key="11">
    <source>
        <dbReference type="ARBA" id="ARBA00023157"/>
    </source>
</evidence>
<feature type="disulfide bond" evidence="20">
    <location>
        <begin position="803"/>
        <end position="812"/>
    </location>
</feature>
<dbReference type="PROSITE" id="PS51843">
    <property type="entry name" value="NR_LBD"/>
    <property type="match status" value="1"/>
</dbReference>
<keyword evidence="18" id="KW-0844">Vision</keyword>
<dbReference type="Gene3D" id="1.10.565.10">
    <property type="entry name" value="Retinoid X Receptor"/>
    <property type="match status" value="1"/>
</dbReference>
<keyword evidence="14" id="KW-0325">Glycoprotein</keyword>
<dbReference type="InterPro" id="IPR013320">
    <property type="entry name" value="ConA-like_dom_sf"/>
</dbReference>
<dbReference type="GO" id="GO:0007605">
    <property type="term" value="P:sensory perception of sound"/>
    <property type="evidence" value="ECO:0007669"/>
    <property type="project" value="UniProtKB-KW"/>
</dbReference>
<dbReference type="Pfam" id="PF00078">
    <property type="entry name" value="RVT_1"/>
    <property type="match status" value="1"/>
</dbReference>
<dbReference type="CDD" id="cd00055">
    <property type="entry name" value="EGF_Lam"/>
    <property type="match status" value="7"/>
</dbReference>
<keyword evidence="5" id="KW-0716">Sensory transduction</keyword>
<keyword evidence="4" id="KW-0964">Secreted</keyword>
<dbReference type="GO" id="GO:0060171">
    <property type="term" value="C:stereocilium membrane"/>
    <property type="evidence" value="ECO:0007669"/>
    <property type="project" value="UniProtKB-SubCell"/>
</dbReference>
<keyword evidence="12" id="KW-0804">Transcription</keyword>
<evidence type="ECO:0000313" key="24">
    <source>
        <dbReference type="EMBL" id="PKU48929.1"/>
    </source>
</evidence>
<evidence type="ECO:0000259" key="23">
    <source>
        <dbReference type="PROSITE" id="PS51843"/>
    </source>
</evidence>
<feature type="domain" description="NR LBD" evidence="23">
    <location>
        <begin position="77"/>
        <end position="301"/>
    </location>
</feature>
<dbReference type="SUPFAM" id="SSF49899">
    <property type="entry name" value="Concanavalin A-like lectins/glucanases"/>
    <property type="match status" value="1"/>
</dbReference>
<dbReference type="SMART" id="SM00430">
    <property type="entry name" value="HOLI"/>
    <property type="match status" value="1"/>
</dbReference>
<feature type="domain" description="Laminin EGF-like" evidence="21">
    <location>
        <begin position="833"/>
        <end position="885"/>
    </location>
</feature>
<dbReference type="Proteomes" id="UP000233556">
    <property type="component" value="Unassembled WGS sequence"/>
</dbReference>
<protein>
    <recommendedName>
        <fullName evidence="19">Usherin</fullName>
    </recommendedName>
</protein>
<dbReference type="CDD" id="cd06946">
    <property type="entry name" value="NR_LBD_ERR"/>
    <property type="match status" value="1"/>
</dbReference>
<evidence type="ECO:0000256" key="13">
    <source>
        <dbReference type="ARBA" id="ARBA00023170"/>
    </source>
</evidence>
<keyword evidence="6" id="KW-0732">Signal</keyword>
<evidence type="ECO:0000259" key="22">
    <source>
        <dbReference type="PROSITE" id="PS51117"/>
    </source>
</evidence>
<dbReference type="PRINTS" id="PR00011">
    <property type="entry name" value="EGFLAMININ"/>
</dbReference>
<dbReference type="FunFam" id="2.60.120.200:FF:000111">
    <property type="entry name" value="Usherin"/>
    <property type="match status" value="1"/>
</dbReference>
<feature type="domain" description="Laminin EGF-like" evidence="21">
    <location>
        <begin position="780"/>
        <end position="832"/>
    </location>
</feature>
<reference evidence="25" key="1">
    <citation type="submission" date="2017-11" db="EMBL/GenBank/DDBJ databases">
        <authorList>
            <person name="Lima N.C."/>
            <person name="Parody-Merino A.M."/>
            <person name="Battley P.F."/>
            <person name="Fidler A.E."/>
            <person name="Prosdocimi F."/>
        </authorList>
    </citation>
    <scope>NUCLEOTIDE SEQUENCE [LARGE SCALE GENOMIC DNA]</scope>
</reference>
<name>A0A2I0USB4_LIMLA</name>
<evidence type="ECO:0000256" key="9">
    <source>
        <dbReference type="ARBA" id="ARBA00023015"/>
    </source>
</evidence>
<comment type="subcellular location">
    <subcellularLocation>
        <location evidence="1">Cell projection</location>
        <location evidence="1">Stereocilium membrane</location>
    </subcellularLocation>
    <subcellularLocation>
        <location evidence="2">Secreted</location>
    </subcellularLocation>
</comment>
<evidence type="ECO:0000256" key="15">
    <source>
        <dbReference type="ARBA" id="ARBA00023242"/>
    </source>
</evidence>
<dbReference type="SMART" id="SM00560">
    <property type="entry name" value="LamGL"/>
    <property type="match status" value="1"/>
</dbReference>
<evidence type="ECO:0000256" key="6">
    <source>
        <dbReference type="ARBA" id="ARBA00022729"/>
    </source>
</evidence>
<evidence type="ECO:0000259" key="21">
    <source>
        <dbReference type="PROSITE" id="PS50027"/>
    </source>
</evidence>
<feature type="domain" description="Laminin EGF-like" evidence="21">
    <location>
        <begin position="986"/>
        <end position="1038"/>
    </location>
</feature>
<comment type="caution">
    <text evidence="20">Lacks conserved residue(s) required for the propagation of feature annotation.</text>
</comment>
<dbReference type="GO" id="GO:0009887">
    <property type="term" value="P:animal organ morphogenesis"/>
    <property type="evidence" value="ECO:0007669"/>
    <property type="project" value="TreeGrafter"/>
</dbReference>
<evidence type="ECO:0000256" key="1">
    <source>
        <dbReference type="ARBA" id="ARBA00004289"/>
    </source>
</evidence>
<evidence type="ECO:0000256" key="18">
    <source>
        <dbReference type="ARBA" id="ARBA00023305"/>
    </source>
</evidence>
<dbReference type="InterPro" id="IPR035500">
    <property type="entry name" value="NHR-like_dom_sf"/>
</dbReference>
<dbReference type="InterPro" id="IPR000536">
    <property type="entry name" value="Nucl_hrmn_rcpt_lig-bd"/>
</dbReference>
<dbReference type="SMART" id="SM00136">
    <property type="entry name" value="LamNT"/>
    <property type="match status" value="1"/>
</dbReference>
<dbReference type="FunFam" id="1.10.565.10:FF:000009">
    <property type="entry name" value="estrogen-related receptor gamma isoform X1"/>
    <property type="match status" value="1"/>
</dbReference>
<keyword evidence="9" id="KW-0805">Transcription regulation</keyword>
<dbReference type="GO" id="GO:0009888">
    <property type="term" value="P:tissue development"/>
    <property type="evidence" value="ECO:0007669"/>
    <property type="project" value="TreeGrafter"/>
</dbReference>